<dbReference type="PROSITE" id="PS51536">
    <property type="entry name" value="TFG"/>
    <property type="match status" value="1"/>
</dbReference>
<evidence type="ECO:0000313" key="4">
    <source>
        <dbReference type="EMBL" id="EMS47842.1"/>
    </source>
</evidence>
<gene>
    <name evidence="4" type="ORF">TRIUR3_14380</name>
</gene>
<dbReference type="GO" id="GO:0003729">
    <property type="term" value="F:mRNA binding"/>
    <property type="evidence" value="ECO:0007669"/>
    <property type="project" value="TreeGrafter"/>
</dbReference>
<dbReference type="eggNOG" id="KOG1073">
    <property type="taxonomic scope" value="Eukaryota"/>
</dbReference>
<feature type="domain" description="DFDF" evidence="2">
    <location>
        <begin position="170"/>
        <end position="206"/>
    </location>
</feature>
<dbReference type="InterPro" id="IPR025762">
    <property type="entry name" value="DFDF"/>
</dbReference>
<proteinExistence type="predicted"/>
<feature type="region of interest" description="Disordered" evidence="1">
    <location>
        <begin position="256"/>
        <end position="304"/>
    </location>
</feature>
<feature type="compositionally biased region" description="Basic residues" evidence="1">
    <location>
        <begin position="158"/>
        <end position="170"/>
    </location>
</feature>
<dbReference type="PANTHER" id="PTHR13586">
    <property type="entry name" value="SCD6 PROTEIN-RELATED"/>
    <property type="match status" value="1"/>
</dbReference>
<reference evidence="4" key="1">
    <citation type="journal article" date="2013" name="Nature">
        <title>Draft genome of the wheat A-genome progenitor Triticum urartu.</title>
        <authorList>
            <person name="Ling H.Q."/>
            <person name="Zhao S."/>
            <person name="Liu D."/>
            <person name="Wang J."/>
            <person name="Sun H."/>
            <person name="Zhang C."/>
            <person name="Fan H."/>
            <person name="Li D."/>
            <person name="Dong L."/>
            <person name="Tao Y."/>
            <person name="Gao C."/>
            <person name="Wu H."/>
            <person name="Li Y."/>
            <person name="Cui Y."/>
            <person name="Guo X."/>
            <person name="Zheng S."/>
            <person name="Wang B."/>
            <person name="Yu K."/>
            <person name="Liang Q."/>
            <person name="Yang W."/>
            <person name="Lou X."/>
            <person name="Chen J."/>
            <person name="Feng M."/>
            <person name="Jian J."/>
            <person name="Zhang X."/>
            <person name="Luo G."/>
            <person name="Jiang Y."/>
            <person name="Liu J."/>
            <person name="Wang Z."/>
            <person name="Sha Y."/>
            <person name="Zhang B."/>
            <person name="Wu H."/>
            <person name="Tang D."/>
            <person name="Shen Q."/>
            <person name="Xue P."/>
            <person name="Zou S."/>
            <person name="Wang X."/>
            <person name="Liu X."/>
            <person name="Wang F."/>
            <person name="Yang Y."/>
            <person name="An X."/>
            <person name="Dong Z."/>
            <person name="Zhang K."/>
            <person name="Zhang X."/>
            <person name="Luo M.C."/>
            <person name="Dvorak J."/>
            <person name="Tong Y."/>
            <person name="Wang J."/>
            <person name="Yang H."/>
            <person name="Li Z."/>
            <person name="Wang D."/>
            <person name="Zhang A."/>
            <person name="Wang J."/>
        </authorList>
    </citation>
    <scope>NUCLEOTIDE SEQUENCE</scope>
</reference>
<dbReference type="InterPro" id="IPR025768">
    <property type="entry name" value="TFG_box"/>
</dbReference>
<sequence length="304" mass="33394">MPSVVKNKPVVLPDSSVACLSGDKPENIPVSMSTYQTSQPPTADIASSAITVAESIALVTPGQLLPTNSVTSSQTMQTTDVATSYKSPSVVHTRRLLLVISSRQLEPNNEKKDAKQTELKAKHVGSPSENKEPLLPPPKPIRQKPVEASSYAQYNNRGRGHGRGRGRANRQARPVAKFAEDFDFMAMNEKFNKDEVWDDHLEDDVVSPGKPEVKPVYVKDEFFDSLSNNTIDNGARNGRIKFYEQRKIDRETFGDSARHRPMGMRGGGRGGPRGGGPRGHGGYYGRGYGYTGRGSDYSYQNHQS</sequence>
<name>M7YKL9_TRIUA</name>
<protein>
    <recommendedName>
        <fullName evidence="5">DFDF domain-containing protein</fullName>
    </recommendedName>
</protein>
<feature type="domain" description="TFG box profile" evidence="3">
    <location>
        <begin position="237"/>
        <end position="257"/>
    </location>
</feature>
<feature type="region of interest" description="Disordered" evidence="1">
    <location>
        <begin position="102"/>
        <end position="172"/>
    </location>
</feature>
<dbReference type="PANTHER" id="PTHR13586:SF0">
    <property type="entry name" value="TRAILER HITCH, ISOFORM H"/>
    <property type="match status" value="1"/>
</dbReference>
<dbReference type="EMBL" id="KD255432">
    <property type="protein sequence ID" value="EMS47842.1"/>
    <property type="molecule type" value="Genomic_DNA"/>
</dbReference>
<feature type="compositionally biased region" description="Basic and acidic residues" evidence="1">
    <location>
        <begin position="108"/>
        <end position="121"/>
    </location>
</feature>
<accession>M7YKL9</accession>
<evidence type="ECO:0008006" key="5">
    <source>
        <dbReference type="Google" id="ProtNLM"/>
    </source>
</evidence>
<organism evidence="4">
    <name type="scientific">Triticum urartu</name>
    <name type="common">Red wild einkorn</name>
    <name type="synonym">Crithodium urartu</name>
    <dbReference type="NCBI Taxonomy" id="4572"/>
    <lineage>
        <taxon>Eukaryota</taxon>
        <taxon>Viridiplantae</taxon>
        <taxon>Streptophyta</taxon>
        <taxon>Embryophyta</taxon>
        <taxon>Tracheophyta</taxon>
        <taxon>Spermatophyta</taxon>
        <taxon>Magnoliopsida</taxon>
        <taxon>Liliopsida</taxon>
        <taxon>Poales</taxon>
        <taxon>Poaceae</taxon>
        <taxon>BOP clade</taxon>
        <taxon>Pooideae</taxon>
        <taxon>Triticodae</taxon>
        <taxon>Triticeae</taxon>
        <taxon>Triticinae</taxon>
        <taxon>Triticum</taxon>
    </lineage>
</organism>
<evidence type="ECO:0000256" key="1">
    <source>
        <dbReference type="SAM" id="MobiDB-lite"/>
    </source>
</evidence>
<evidence type="ECO:0000259" key="3">
    <source>
        <dbReference type="PROSITE" id="PS51536"/>
    </source>
</evidence>
<dbReference type="PROSITE" id="PS51512">
    <property type="entry name" value="DFDF"/>
    <property type="match status" value="1"/>
</dbReference>
<feature type="compositionally biased region" description="Gly residues" evidence="1">
    <location>
        <begin position="264"/>
        <end position="292"/>
    </location>
</feature>
<dbReference type="STRING" id="4572.M7YKL9"/>
<dbReference type="Pfam" id="PF09532">
    <property type="entry name" value="FDF"/>
    <property type="match status" value="1"/>
</dbReference>
<dbReference type="GO" id="GO:0000932">
    <property type="term" value="C:P-body"/>
    <property type="evidence" value="ECO:0007669"/>
    <property type="project" value="TreeGrafter"/>
</dbReference>
<dbReference type="GO" id="GO:0034063">
    <property type="term" value="P:stress granule assembly"/>
    <property type="evidence" value="ECO:0007669"/>
    <property type="project" value="TreeGrafter"/>
</dbReference>
<evidence type="ECO:0000259" key="2">
    <source>
        <dbReference type="PROSITE" id="PS51512"/>
    </source>
</evidence>
<dbReference type="InterPro" id="IPR019050">
    <property type="entry name" value="FDF_dom"/>
</dbReference>
<dbReference type="SMART" id="SM01199">
    <property type="entry name" value="FDF"/>
    <property type="match status" value="1"/>
</dbReference>
<dbReference type="AlphaFoldDB" id="M7YKL9"/>
<dbReference type="GO" id="GO:0033962">
    <property type="term" value="P:P-body assembly"/>
    <property type="evidence" value="ECO:0007669"/>
    <property type="project" value="TreeGrafter"/>
</dbReference>